<protein>
    <submittedName>
        <fullName evidence="1">BnaC06g18480D protein</fullName>
    </submittedName>
</protein>
<sequence length="16" mass="1879">MARKKPDFRSLPHQAP</sequence>
<reference evidence="1 2" key="1">
    <citation type="journal article" date="2014" name="Science">
        <title>Plant genetics. Early allopolyploid evolution in the post-Neolithic Brassica napus oilseed genome.</title>
        <authorList>
            <person name="Chalhoub B."/>
            <person name="Denoeud F."/>
            <person name="Liu S."/>
            <person name="Parkin I.A."/>
            <person name="Tang H."/>
            <person name="Wang X."/>
            <person name="Chiquet J."/>
            <person name="Belcram H."/>
            <person name="Tong C."/>
            <person name="Samans B."/>
            <person name="Correa M."/>
            <person name="Da Silva C."/>
            <person name="Just J."/>
            <person name="Falentin C."/>
            <person name="Koh C.S."/>
            <person name="Le Clainche I."/>
            <person name="Bernard M."/>
            <person name="Bento P."/>
            <person name="Noel B."/>
            <person name="Labadie K."/>
            <person name="Alberti A."/>
            <person name="Charles M."/>
            <person name="Arnaud D."/>
            <person name="Guo H."/>
            <person name="Daviaud C."/>
            <person name="Alamery S."/>
            <person name="Jabbari K."/>
            <person name="Zhao M."/>
            <person name="Edger P.P."/>
            <person name="Chelaifa H."/>
            <person name="Tack D."/>
            <person name="Lassalle G."/>
            <person name="Mestiri I."/>
            <person name="Schnel N."/>
            <person name="Le Paslier M.C."/>
            <person name="Fan G."/>
            <person name="Renault V."/>
            <person name="Bayer P.E."/>
            <person name="Golicz A.A."/>
            <person name="Manoli S."/>
            <person name="Lee T.H."/>
            <person name="Thi V.H."/>
            <person name="Chalabi S."/>
            <person name="Hu Q."/>
            <person name="Fan C."/>
            <person name="Tollenaere R."/>
            <person name="Lu Y."/>
            <person name="Battail C."/>
            <person name="Shen J."/>
            <person name="Sidebottom C.H."/>
            <person name="Wang X."/>
            <person name="Canaguier A."/>
            <person name="Chauveau A."/>
            <person name="Berard A."/>
            <person name="Deniot G."/>
            <person name="Guan M."/>
            <person name="Liu Z."/>
            <person name="Sun F."/>
            <person name="Lim Y.P."/>
            <person name="Lyons E."/>
            <person name="Town C.D."/>
            <person name="Bancroft I."/>
            <person name="Wang X."/>
            <person name="Meng J."/>
            <person name="Ma J."/>
            <person name="Pires J.C."/>
            <person name="King G.J."/>
            <person name="Brunel D."/>
            <person name="Delourme R."/>
            <person name="Renard M."/>
            <person name="Aury J.M."/>
            <person name="Adams K.L."/>
            <person name="Batley J."/>
            <person name="Snowdon R.J."/>
            <person name="Tost J."/>
            <person name="Edwards D."/>
            <person name="Zhou Y."/>
            <person name="Hua W."/>
            <person name="Sharpe A.G."/>
            <person name="Paterson A.H."/>
            <person name="Guan C."/>
            <person name="Wincker P."/>
        </authorList>
    </citation>
    <scope>NUCLEOTIDE SEQUENCE [LARGE SCALE GENOMIC DNA]</scope>
    <source>
        <strain evidence="2">cv. Darmor-bzh</strain>
    </source>
</reference>
<keyword evidence="2" id="KW-1185">Reference proteome</keyword>
<dbReference type="AlphaFoldDB" id="A0A078GIB6"/>
<dbReference type="EMBL" id="LK032168">
    <property type="protein sequence ID" value="CDY25106.1"/>
    <property type="molecule type" value="Genomic_DNA"/>
</dbReference>
<evidence type="ECO:0000313" key="2">
    <source>
        <dbReference type="Proteomes" id="UP000028999"/>
    </source>
</evidence>
<evidence type="ECO:0000313" key="1">
    <source>
        <dbReference type="EMBL" id="CDY25106.1"/>
    </source>
</evidence>
<gene>
    <name evidence="1" type="primary">BnaC06g18480D</name>
    <name evidence="1" type="ORF">GSBRNA2T00028972001</name>
</gene>
<accession>A0A078GIB6</accession>
<dbReference type="PaxDb" id="3708-A0A078GIB6"/>
<name>A0A078GIB6_BRANA</name>
<organism evidence="1 2">
    <name type="scientific">Brassica napus</name>
    <name type="common">Rape</name>
    <dbReference type="NCBI Taxonomy" id="3708"/>
    <lineage>
        <taxon>Eukaryota</taxon>
        <taxon>Viridiplantae</taxon>
        <taxon>Streptophyta</taxon>
        <taxon>Embryophyta</taxon>
        <taxon>Tracheophyta</taxon>
        <taxon>Spermatophyta</taxon>
        <taxon>Magnoliopsida</taxon>
        <taxon>eudicotyledons</taxon>
        <taxon>Gunneridae</taxon>
        <taxon>Pentapetalae</taxon>
        <taxon>rosids</taxon>
        <taxon>malvids</taxon>
        <taxon>Brassicales</taxon>
        <taxon>Brassicaceae</taxon>
        <taxon>Brassiceae</taxon>
        <taxon>Brassica</taxon>
    </lineage>
</organism>
<proteinExistence type="predicted"/>
<dbReference type="Proteomes" id="UP000028999">
    <property type="component" value="Unassembled WGS sequence"/>
</dbReference>